<reference evidence="2 3" key="1">
    <citation type="submission" date="2020-04" db="EMBL/GenBank/DDBJ databases">
        <title>Novosphingobium sp. TW-4 isolated from soil.</title>
        <authorList>
            <person name="Dahal R.H."/>
            <person name="Chaudhary D.K."/>
        </authorList>
    </citation>
    <scope>NUCLEOTIDE SEQUENCE [LARGE SCALE GENOMIC DNA]</scope>
    <source>
        <strain evidence="2 3">TW-4</strain>
    </source>
</reference>
<dbReference type="InterPro" id="IPR047216">
    <property type="entry name" value="Endonuclease_DUF559_bact"/>
</dbReference>
<dbReference type="InterPro" id="IPR011335">
    <property type="entry name" value="Restrct_endonuc-II-like"/>
</dbReference>
<feature type="domain" description="DUF559" evidence="1">
    <location>
        <begin position="9"/>
        <end position="112"/>
    </location>
</feature>
<dbReference type="Proteomes" id="UP000583556">
    <property type="component" value="Unassembled WGS sequence"/>
</dbReference>
<dbReference type="SUPFAM" id="SSF52980">
    <property type="entry name" value="Restriction endonuclease-like"/>
    <property type="match status" value="1"/>
</dbReference>
<dbReference type="GO" id="GO:0004519">
    <property type="term" value="F:endonuclease activity"/>
    <property type="evidence" value="ECO:0007669"/>
    <property type="project" value="UniProtKB-KW"/>
</dbReference>
<dbReference type="PANTHER" id="PTHR38590">
    <property type="entry name" value="BLL0828 PROTEIN"/>
    <property type="match status" value="1"/>
</dbReference>
<dbReference type="Gene3D" id="3.40.960.10">
    <property type="entry name" value="VSR Endonuclease"/>
    <property type="match status" value="1"/>
</dbReference>
<dbReference type="CDD" id="cd01038">
    <property type="entry name" value="Endonuclease_DUF559"/>
    <property type="match status" value="1"/>
</dbReference>
<comment type="caution">
    <text evidence="2">The sequence shown here is derived from an EMBL/GenBank/DDBJ whole genome shotgun (WGS) entry which is preliminary data.</text>
</comment>
<dbReference type="Pfam" id="PF04480">
    <property type="entry name" value="DUF559"/>
    <property type="match status" value="1"/>
</dbReference>
<dbReference type="PANTHER" id="PTHR38590:SF1">
    <property type="entry name" value="BLL0828 PROTEIN"/>
    <property type="match status" value="1"/>
</dbReference>
<organism evidence="2 3">
    <name type="scientific">Novosphingobium olei</name>
    <dbReference type="NCBI Taxonomy" id="2728851"/>
    <lineage>
        <taxon>Bacteria</taxon>
        <taxon>Pseudomonadati</taxon>
        <taxon>Pseudomonadota</taxon>
        <taxon>Alphaproteobacteria</taxon>
        <taxon>Sphingomonadales</taxon>
        <taxon>Sphingomonadaceae</taxon>
        <taxon>Novosphingobium</taxon>
    </lineage>
</organism>
<evidence type="ECO:0000313" key="3">
    <source>
        <dbReference type="Proteomes" id="UP000583556"/>
    </source>
</evidence>
<keyword evidence="2" id="KW-0378">Hydrolase</keyword>
<proteinExistence type="predicted"/>
<sequence>MLHGPKPTQRRAAHLRKAMSLPEVLLWRQLRLRPEGLKFRRQHPAGRFVLDFFCAEAKLAIEVDGYAHDMGEKSEHDRIRTLWLENQGIRVLRIAAARVIADPVAIAEAIAKQALHGWLDHPPLEGEGDRPQGGGGV</sequence>
<dbReference type="EMBL" id="JABBGM010000005">
    <property type="protein sequence ID" value="NML94463.1"/>
    <property type="molecule type" value="Genomic_DNA"/>
</dbReference>
<accession>A0A7Y0GAU1</accession>
<dbReference type="InterPro" id="IPR007569">
    <property type="entry name" value="DUF559"/>
</dbReference>
<dbReference type="AlphaFoldDB" id="A0A7Y0GAU1"/>
<evidence type="ECO:0000313" key="2">
    <source>
        <dbReference type="EMBL" id="NML94463.1"/>
    </source>
</evidence>
<protein>
    <submittedName>
        <fullName evidence="2">Endonuclease domain-containing protein</fullName>
    </submittedName>
</protein>
<keyword evidence="2" id="KW-0255">Endonuclease</keyword>
<name>A0A7Y0GAU1_9SPHN</name>
<keyword evidence="2" id="KW-0540">Nuclease</keyword>
<dbReference type="RefSeq" id="WP_169493747.1">
    <property type="nucleotide sequence ID" value="NZ_JABBGM010000005.1"/>
</dbReference>
<evidence type="ECO:0000259" key="1">
    <source>
        <dbReference type="Pfam" id="PF04480"/>
    </source>
</evidence>
<gene>
    <name evidence="2" type="ORF">HHL27_12390</name>
</gene>
<keyword evidence="3" id="KW-1185">Reference proteome</keyword>